<dbReference type="Gene3D" id="3.10.260.10">
    <property type="entry name" value="Transcription regulator HTH, APSES-type DNA-binding domain"/>
    <property type="match status" value="1"/>
</dbReference>
<gene>
    <name evidence="7" type="ORF">CANCADRAFT_30114</name>
</gene>
<feature type="domain" description="HTH APSES-type" evidence="6">
    <location>
        <begin position="32"/>
        <end position="138"/>
    </location>
</feature>
<feature type="repeat" description="ANK" evidence="3">
    <location>
        <begin position="349"/>
        <end position="375"/>
    </location>
</feature>
<dbReference type="Proteomes" id="UP000095023">
    <property type="component" value="Unassembled WGS sequence"/>
</dbReference>
<keyword evidence="1" id="KW-0677">Repeat</keyword>
<feature type="compositionally biased region" description="Polar residues" evidence="5">
    <location>
        <begin position="1"/>
        <end position="11"/>
    </location>
</feature>
<dbReference type="InterPro" id="IPR018004">
    <property type="entry name" value="KilA/APSES_HTH"/>
</dbReference>
<dbReference type="InterPro" id="IPR002110">
    <property type="entry name" value="Ankyrin_rpt"/>
</dbReference>
<reference evidence="8" key="1">
    <citation type="submission" date="2016-02" db="EMBL/GenBank/DDBJ databases">
        <title>Comparative genomics of biotechnologically important yeasts.</title>
        <authorList>
            <consortium name="DOE Joint Genome Institute"/>
            <person name="Riley R."/>
            <person name="Haridas S."/>
            <person name="Wolfe K.H."/>
            <person name="Lopes M.R."/>
            <person name="Hittinger C.T."/>
            <person name="Goker M."/>
            <person name="Salamov A."/>
            <person name="Wisecaver J."/>
            <person name="Long T.M."/>
            <person name="Aerts A.L."/>
            <person name="Barry K."/>
            <person name="Choi C."/>
            <person name="Clum A."/>
            <person name="Coughlan A.Y."/>
            <person name="Deshpande S."/>
            <person name="Douglass A.P."/>
            <person name="Hanson S.J."/>
            <person name="Klenk H.-P."/>
            <person name="Labutti K."/>
            <person name="Lapidus A."/>
            <person name="Lindquist E."/>
            <person name="Lipzen A."/>
            <person name="Meier-Kolthoff J.P."/>
            <person name="Ohm R.A."/>
            <person name="Otillar R.P."/>
            <person name="Pangilinan J."/>
            <person name="Peng Y."/>
            <person name="Rokas A."/>
            <person name="Rosa C.A."/>
            <person name="Scheuner C."/>
            <person name="Sibirny A.A."/>
            <person name="Slot J.C."/>
            <person name="Stielow J.B."/>
            <person name="Sun H."/>
            <person name="Kurtzman C.P."/>
            <person name="Blackwell M."/>
            <person name="Jeffries T.W."/>
            <person name="Grigoriev I.V."/>
        </authorList>
    </citation>
    <scope>NUCLEOTIDE SEQUENCE [LARGE SCALE GENOMIC DNA]</scope>
    <source>
        <strain evidence="8">NRRL Y-17796</strain>
    </source>
</reference>
<dbReference type="InterPro" id="IPR036887">
    <property type="entry name" value="HTH_APSES_sf"/>
</dbReference>
<evidence type="ECO:0000259" key="6">
    <source>
        <dbReference type="PROSITE" id="PS51299"/>
    </source>
</evidence>
<feature type="compositionally biased region" description="Polar residues" evidence="5">
    <location>
        <begin position="204"/>
        <end position="220"/>
    </location>
</feature>
<dbReference type="Pfam" id="PF12796">
    <property type="entry name" value="Ank_2"/>
    <property type="match status" value="1"/>
</dbReference>
<feature type="region of interest" description="Disordered" evidence="5">
    <location>
        <begin position="144"/>
        <end position="174"/>
    </location>
</feature>
<dbReference type="SMART" id="SM00248">
    <property type="entry name" value="ANK"/>
    <property type="match status" value="4"/>
</dbReference>
<organism evidence="7 8">
    <name type="scientific">Tortispora caseinolytica NRRL Y-17796</name>
    <dbReference type="NCBI Taxonomy" id="767744"/>
    <lineage>
        <taxon>Eukaryota</taxon>
        <taxon>Fungi</taxon>
        <taxon>Dikarya</taxon>
        <taxon>Ascomycota</taxon>
        <taxon>Saccharomycotina</taxon>
        <taxon>Trigonopsidomycetes</taxon>
        <taxon>Trigonopsidales</taxon>
        <taxon>Trigonopsidaceae</taxon>
        <taxon>Tortispora</taxon>
    </lineage>
</organism>
<dbReference type="PROSITE" id="PS50088">
    <property type="entry name" value="ANK_REPEAT"/>
    <property type="match status" value="2"/>
</dbReference>
<feature type="region of interest" description="Disordered" evidence="5">
    <location>
        <begin position="201"/>
        <end position="287"/>
    </location>
</feature>
<feature type="coiled-coil region" evidence="4">
    <location>
        <begin position="629"/>
        <end position="656"/>
    </location>
</feature>
<evidence type="ECO:0000313" key="8">
    <source>
        <dbReference type="Proteomes" id="UP000095023"/>
    </source>
</evidence>
<dbReference type="GO" id="GO:0001228">
    <property type="term" value="F:DNA-binding transcription activator activity, RNA polymerase II-specific"/>
    <property type="evidence" value="ECO:0007669"/>
    <property type="project" value="UniProtKB-ARBA"/>
</dbReference>
<dbReference type="EMBL" id="KV453841">
    <property type="protein sequence ID" value="ODV91788.1"/>
    <property type="molecule type" value="Genomic_DNA"/>
</dbReference>
<protein>
    <recommendedName>
        <fullName evidence="6">HTH APSES-type domain-containing protein</fullName>
    </recommendedName>
</protein>
<keyword evidence="4" id="KW-0175">Coiled coil</keyword>
<evidence type="ECO:0000256" key="3">
    <source>
        <dbReference type="PROSITE-ProRule" id="PRU00023"/>
    </source>
</evidence>
<dbReference type="SUPFAM" id="SSF54616">
    <property type="entry name" value="DNA-binding domain of Mlu1-box binding protein MBP1"/>
    <property type="match status" value="1"/>
</dbReference>
<name>A0A1E4TJE1_9ASCO</name>
<keyword evidence="8" id="KW-1185">Reference proteome</keyword>
<dbReference type="Pfam" id="PF00023">
    <property type="entry name" value="Ank"/>
    <property type="match status" value="1"/>
</dbReference>
<feature type="region of interest" description="Disordered" evidence="5">
    <location>
        <begin position="535"/>
        <end position="554"/>
    </location>
</feature>
<dbReference type="PROSITE" id="PS50297">
    <property type="entry name" value="ANK_REP_REGION"/>
    <property type="match status" value="2"/>
</dbReference>
<dbReference type="SUPFAM" id="SSF48403">
    <property type="entry name" value="Ankyrin repeat"/>
    <property type="match status" value="1"/>
</dbReference>
<feature type="region of interest" description="Disordered" evidence="5">
    <location>
        <begin position="1"/>
        <end position="29"/>
    </location>
</feature>
<dbReference type="InterPro" id="IPR051642">
    <property type="entry name" value="SWI6-like"/>
</dbReference>
<feature type="compositionally biased region" description="Low complexity" evidence="5">
    <location>
        <begin position="227"/>
        <end position="246"/>
    </location>
</feature>
<feature type="repeat" description="ANK" evidence="3">
    <location>
        <begin position="479"/>
        <end position="511"/>
    </location>
</feature>
<evidence type="ECO:0000256" key="5">
    <source>
        <dbReference type="SAM" id="MobiDB-lite"/>
    </source>
</evidence>
<feature type="compositionally biased region" description="Basic and acidic residues" evidence="5">
    <location>
        <begin position="278"/>
        <end position="287"/>
    </location>
</feature>
<feature type="compositionally biased region" description="Polar residues" evidence="5">
    <location>
        <begin position="251"/>
        <end position="276"/>
    </location>
</feature>
<evidence type="ECO:0000256" key="1">
    <source>
        <dbReference type="ARBA" id="ARBA00022737"/>
    </source>
</evidence>
<dbReference type="GO" id="GO:0033309">
    <property type="term" value="C:SBF transcription complex"/>
    <property type="evidence" value="ECO:0007669"/>
    <property type="project" value="TreeGrafter"/>
</dbReference>
<dbReference type="PROSITE" id="PS51299">
    <property type="entry name" value="HTH_APSES"/>
    <property type="match status" value="1"/>
</dbReference>
<dbReference type="OrthoDB" id="6718656at2759"/>
<dbReference type="PANTHER" id="PTHR43828">
    <property type="entry name" value="ASPARAGINASE"/>
    <property type="match status" value="1"/>
</dbReference>
<evidence type="ECO:0000256" key="2">
    <source>
        <dbReference type="ARBA" id="ARBA00023043"/>
    </source>
</evidence>
<evidence type="ECO:0000313" key="7">
    <source>
        <dbReference type="EMBL" id="ODV91788.1"/>
    </source>
</evidence>
<sequence length="771" mass="83871">MASPSTFTAPQPNGVMTPHAPPPRPAQQVSPIYTANYSGIQVLEMTIDGVPVMRRLKDSWFNVTQILKVAGVERGRRMRILERDVVLGEHEKVQGGHGRYQGTWIPIDRARSICSDFSILDFMNPLLNANPELKYPTREELSIGSITRRERRPSSSKSTNKSNPGSLFNSPLSDINLHSPTNGSLLKTPLSASASAALAALGKSHQTPPNYVSPNTNTPRYNADGLAAPSSSVMTMSSQQQQQAAAHSLLPSVSLQPATPFQHASSELKSPLSNGTEPPKKRQKNDDEVVLDLPHRALEPLSLEGTSNFEQSKELLTDIFLDNNAASLKDVLKASQNTTVHFDVPIDDLGHTALHWAAALGRESLVRELIANGANSCRGNYAGETPLMRAVLVTNNFDLSIFPQMLNHLAQSLIITDKSGRTVLHHIALTAGIKGRSTASRYYLESLFEWLVKHGASGPAKGLNLGRFVNLVCNAKDRNGDTALNIASRVGNKSIVHQLLEVGADPHIPNRAGIRATDFGIGHLLDKSSAVNSQSIENGGRYSQEDPDSSRVSGTSLAATAAAATAQITPSTLSKSQDIITAMESLITNLNDDFKAEIGRKQQAIDKVHSNLRELSSKLGIYRSGAELVKSKTNNLADLKQQVQNLERALQVEDAEFRRKNPNSEAITQAFRGEFDADQPFRNSEGLPLPVLRARVAAYQANRDILRDLATQLQSRSSELESKYRKVVSLCTGVEEGRVDSLLEGLLHAVESDSDLIDTSRIASFLQRVSS</sequence>
<proteinExistence type="predicted"/>
<dbReference type="Pfam" id="PF04383">
    <property type="entry name" value="KilA-N"/>
    <property type="match status" value="1"/>
</dbReference>
<dbReference type="AlphaFoldDB" id="A0A1E4TJE1"/>
<feature type="compositionally biased region" description="Low complexity" evidence="5">
    <location>
        <begin position="155"/>
        <end position="166"/>
    </location>
</feature>
<dbReference type="InterPro" id="IPR036770">
    <property type="entry name" value="Ankyrin_rpt-contain_sf"/>
</dbReference>
<dbReference type="PANTHER" id="PTHR43828:SF3">
    <property type="entry name" value="CHROMO DOMAIN-CONTAINING PROTEIN"/>
    <property type="match status" value="1"/>
</dbReference>
<keyword evidence="2 3" id="KW-0040">ANK repeat</keyword>
<dbReference type="SMART" id="SM01252">
    <property type="entry name" value="KilA-N"/>
    <property type="match status" value="1"/>
</dbReference>
<dbReference type="InterPro" id="IPR003163">
    <property type="entry name" value="Tscrpt_reg_HTH_APSES-type"/>
</dbReference>
<accession>A0A1E4TJE1</accession>
<dbReference type="Gene3D" id="1.25.40.20">
    <property type="entry name" value="Ankyrin repeat-containing domain"/>
    <property type="match status" value="1"/>
</dbReference>
<dbReference type="GO" id="GO:0003677">
    <property type="term" value="F:DNA binding"/>
    <property type="evidence" value="ECO:0007669"/>
    <property type="project" value="InterPro"/>
</dbReference>
<evidence type="ECO:0000256" key="4">
    <source>
        <dbReference type="SAM" id="Coils"/>
    </source>
</evidence>
<dbReference type="GO" id="GO:0030907">
    <property type="term" value="C:MBF transcription complex"/>
    <property type="evidence" value="ECO:0007669"/>
    <property type="project" value="TreeGrafter"/>
</dbReference>